<gene>
    <name evidence="2" type="ORF">H8730_12030</name>
</gene>
<feature type="domain" description="AB hydrolase-1" evidence="1">
    <location>
        <begin position="66"/>
        <end position="307"/>
    </location>
</feature>
<dbReference type="InterPro" id="IPR000073">
    <property type="entry name" value="AB_hydrolase_1"/>
</dbReference>
<proteinExistence type="predicted"/>
<evidence type="ECO:0000313" key="2">
    <source>
        <dbReference type="EMBL" id="MBC8544267.1"/>
    </source>
</evidence>
<dbReference type="RefSeq" id="WP_177714627.1">
    <property type="nucleotide sequence ID" value="NZ_JACRSQ010000018.1"/>
</dbReference>
<protein>
    <submittedName>
        <fullName evidence="2">Alpha/beta fold hydrolase</fullName>
    </submittedName>
</protein>
<dbReference type="Pfam" id="PF12697">
    <property type="entry name" value="Abhydrolase_6"/>
    <property type="match status" value="1"/>
</dbReference>
<dbReference type="Proteomes" id="UP000657006">
    <property type="component" value="Unassembled WGS sequence"/>
</dbReference>
<dbReference type="PANTHER" id="PTHR46438:SF2">
    <property type="entry name" value="ALPHA_BETA-HYDROLASES SUPERFAMILY PROTEIN"/>
    <property type="match status" value="1"/>
</dbReference>
<dbReference type="Gene3D" id="3.40.50.1820">
    <property type="entry name" value="alpha/beta hydrolase"/>
    <property type="match status" value="1"/>
</dbReference>
<reference evidence="2" key="1">
    <citation type="submission" date="2020-08" db="EMBL/GenBank/DDBJ databases">
        <title>Genome public.</title>
        <authorList>
            <person name="Liu C."/>
            <person name="Sun Q."/>
        </authorList>
    </citation>
    <scope>NUCLEOTIDE SEQUENCE</scope>
    <source>
        <strain evidence="2">NSJ-32</strain>
    </source>
</reference>
<organism evidence="2 3">
    <name type="scientific">Bianquea renquensis</name>
    <dbReference type="NCBI Taxonomy" id="2763661"/>
    <lineage>
        <taxon>Bacteria</taxon>
        <taxon>Bacillati</taxon>
        <taxon>Bacillota</taxon>
        <taxon>Clostridia</taxon>
        <taxon>Eubacteriales</taxon>
        <taxon>Bianqueaceae</taxon>
        <taxon>Bianquea</taxon>
    </lineage>
</organism>
<dbReference type="SUPFAM" id="SSF53474">
    <property type="entry name" value="alpha/beta-Hydrolases"/>
    <property type="match status" value="1"/>
</dbReference>
<accession>A0A926DV47</accession>
<evidence type="ECO:0000259" key="1">
    <source>
        <dbReference type="Pfam" id="PF12697"/>
    </source>
</evidence>
<evidence type="ECO:0000313" key="3">
    <source>
        <dbReference type="Proteomes" id="UP000657006"/>
    </source>
</evidence>
<keyword evidence="2" id="KW-0378">Hydrolase</keyword>
<sequence>MKSSIYKKILTTAGAITAGLGILAGINAIVFRRATSDHLLEHEPGNLFHWRYGDVFYTVRGTGTPVLLIHGIYPGAGEHMMRTLSENLAACHRVYTLDLPGFGRSDKPMITFTAYFYVQLLNDFIEQVVKSPVDVIADSLSCTFCSLACQMQPNFYRKLLFVNPCNTVEGAPSPGFLSRLSRLLLETHIVGTFIYNLLTSRPILRRQYQNRGIDLTPTMLTEIWESAHCKGSSAKYAYFSYLTHYMDADIIRPLAKIDHDLYVILSGDLLHFKQQKQRLEDINSSIEVELMSPSAGLPWLEAPDEFLSICHFYFS</sequence>
<keyword evidence="3" id="KW-1185">Reference proteome</keyword>
<comment type="caution">
    <text evidence="2">The sequence shown here is derived from an EMBL/GenBank/DDBJ whole genome shotgun (WGS) entry which is preliminary data.</text>
</comment>
<dbReference type="GO" id="GO:0016787">
    <property type="term" value="F:hydrolase activity"/>
    <property type="evidence" value="ECO:0007669"/>
    <property type="project" value="UniProtKB-KW"/>
</dbReference>
<dbReference type="PANTHER" id="PTHR46438">
    <property type="entry name" value="ALPHA/BETA-HYDROLASES SUPERFAMILY PROTEIN"/>
    <property type="match status" value="1"/>
</dbReference>
<dbReference type="AlphaFoldDB" id="A0A926DV47"/>
<name>A0A926DV47_9FIRM</name>
<dbReference type="InterPro" id="IPR029058">
    <property type="entry name" value="AB_hydrolase_fold"/>
</dbReference>
<dbReference type="EMBL" id="JACRSQ010000018">
    <property type="protein sequence ID" value="MBC8544267.1"/>
    <property type="molecule type" value="Genomic_DNA"/>
</dbReference>